<organism evidence="7">
    <name type="scientific">Uncultured Desulfatiglans sp</name>
    <dbReference type="NCBI Taxonomy" id="1748965"/>
    <lineage>
        <taxon>Bacteria</taxon>
        <taxon>Pseudomonadati</taxon>
        <taxon>Thermodesulfobacteriota</taxon>
        <taxon>Desulfobacteria</taxon>
        <taxon>Desulfatiglandales</taxon>
        <taxon>Desulfatiglandaceae</taxon>
        <taxon>Desulfatiglans</taxon>
        <taxon>environmental samples</taxon>
    </lineage>
</organism>
<dbReference type="CDD" id="cd06261">
    <property type="entry name" value="TM_PBP2"/>
    <property type="match status" value="1"/>
</dbReference>
<keyword evidence="5" id="KW-0813">Transport</keyword>
<dbReference type="PROSITE" id="PS50928">
    <property type="entry name" value="ABC_TM1"/>
    <property type="match status" value="1"/>
</dbReference>
<evidence type="ECO:0000256" key="4">
    <source>
        <dbReference type="ARBA" id="ARBA00023136"/>
    </source>
</evidence>
<feature type="transmembrane region" description="Helical" evidence="5">
    <location>
        <begin position="23"/>
        <end position="53"/>
    </location>
</feature>
<dbReference type="Gene3D" id="1.10.3720.10">
    <property type="entry name" value="MetI-like"/>
    <property type="match status" value="1"/>
</dbReference>
<dbReference type="PANTHER" id="PTHR43632:SF1">
    <property type="entry name" value="PERMEASE COMPONENT OF TUNGSTATE ABC TRANSPORTER"/>
    <property type="match status" value="1"/>
</dbReference>
<feature type="transmembrane region" description="Helical" evidence="5">
    <location>
        <begin position="201"/>
        <end position="222"/>
    </location>
</feature>
<reference evidence="7" key="1">
    <citation type="submission" date="2018-07" db="EMBL/GenBank/DDBJ databases">
        <authorList>
            <consortium name="Genoscope - CEA"/>
            <person name="William W."/>
        </authorList>
    </citation>
    <scope>NUCLEOTIDE SEQUENCE</scope>
    <source>
        <strain evidence="7">IK1</strain>
    </source>
</reference>
<evidence type="ECO:0000256" key="1">
    <source>
        <dbReference type="ARBA" id="ARBA00004651"/>
    </source>
</evidence>
<evidence type="ECO:0000256" key="3">
    <source>
        <dbReference type="ARBA" id="ARBA00022989"/>
    </source>
</evidence>
<feature type="domain" description="ABC transmembrane type-1" evidence="6">
    <location>
        <begin position="26"/>
        <end position="222"/>
    </location>
</feature>
<feature type="transmembrane region" description="Helical" evidence="5">
    <location>
        <begin position="97"/>
        <end position="123"/>
    </location>
</feature>
<dbReference type="AlphaFoldDB" id="A0A653A2J5"/>
<keyword evidence="4 5" id="KW-0472">Membrane</keyword>
<evidence type="ECO:0000256" key="2">
    <source>
        <dbReference type="ARBA" id="ARBA00022692"/>
    </source>
</evidence>
<gene>
    <name evidence="7" type="ORF">TRIP_B200396</name>
</gene>
<dbReference type="NCBIfam" id="NF038017">
    <property type="entry name" value="ABC_perm1"/>
    <property type="match status" value="1"/>
</dbReference>
<dbReference type="EMBL" id="UPXX01000013">
    <property type="protein sequence ID" value="VBB42256.1"/>
    <property type="molecule type" value="Genomic_DNA"/>
</dbReference>
<dbReference type="Pfam" id="PF00528">
    <property type="entry name" value="BPD_transp_1"/>
    <property type="match status" value="1"/>
</dbReference>
<accession>A0A653A2J5</accession>
<dbReference type="InterPro" id="IPR000515">
    <property type="entry name" value="MetI-like"/>
</dbReference>
<protein>
    <recommendedName>
        <fullName evidence="6">ABC transmembrane type-1 domain-containing protein</fullName>
    </recommendedName>
</protein>
<dbReference type="PANTHER" id="PTHR43632">
    <property type="entry name" value="PERMEASE COMPONENT OF TUNGSTATE ABC TRANSPORTER"/>
    <property type="match status" value="1"/>
</dbReference>
<proteinExistence type="inferred from homology"/>
<feature type="transmembrane region" description="Helical" evidence="5">
    <location>
        <begin position="65"/>
        <end position="85"/>
    </location>
</feature>
<comment type="similarity">
    <text evidence="5">Belongs to the binding-protein-dependent transport system permease family.</text>
</comment>
<feature type="transmembrane region" description="Helical" evidence="5">
    <location>
        <begin position="154"/>
        <end position="181"/>
    </location>
</feature>
<dbReference type="InterPro" id="IPR049783">
    <property type="entry name" value="ABC_perm_TupB-like"/>
</dbReference>
<keyword evidence="2 5" id="KW-0812">Transmembrane</keyword>
<dbReference type="GO" id="GO:0055085">
    <property type="term" value="P:transmembrane transport"/>
    <property type="evidence" value="ECO:0007669"/>
    <property type="project" value="InterPro"/>
</dbReference>
<evidence type="ECO:0000256" key="5">
    <source>
        <dbReference type="RuleBase" id="RU363032"/>
    </source>
</evidence>
<dbReference type="InterPro" id="IPR035906">
    <property type="entry name" value="MetI-like_sf"/>
</dbReference>
<evidence type="ECO:0000259" key="6">
    <source>
        <dbReference type="PROSITE" id="PS50928"/>
    </source>
</evidence>
<sequence>MEFLSDSIASACRLIWDLDPELLAIVVLSLEVSCLSTALAGIAGVPAGILIALNDFPGKRLCITICNTLLALPTVVVGLFAYAFISRKGVLGAYDLLYTPAAIVIGQTILLFPVITTFVLSAVARLDDRYRKTALTLGAGPVRLAGTIIRESRFGIVAAFILAFGRVIAEVGISMMLGGNVKGYTRTITTAMALEYDKGEFTLSVALGMVLLAVSFSVNILFHAIQGRSRI</sequence>
<comment type="subcellular location">
    <subcellularLocation>
        <location evidence="1 5">Cell membrane</location>
        <topology evidence="1 5">Multi-pass membrane protein</topology>
    </subcellularLocation>
</comment>
<name>A0A653A2J5_UNCDX</name>
<dbReference type="SUPFAM" id="SSF161098">
    <property type="entry name" value="MetI-like"/>
    <property type="match status" value="1"/>
</dbReference>
<keyword evidence="3 5" id="KW-1133">Transmembrane helix</keyword>
<evidence type="ECO:0000313" key="7">
    <source>
        <dbReference type="EMBL" id="VBB42256.1"/>
    </source>
</evidence>
<dbReference type="GO" id="GO:0005886">
    <property type="term" value="C:plasma membrane"/>
    <property type="evidence" value="ECO:0007669"/>
    <property type="project" value="UniProtKB-SubCell"/>
</dbReference>